<evidence type="ECO:0000313" key="1">
    <source>
        <dbReference type="EMBL" id="PSN84244.1"/>
    </source>
</evidence>
<name>A0A2R6ACX3_9ARCH</name>
<dbReference type="AlphaFoldDB" id="A0A2R6ACX3"/>
<proteinExistence type="predicted"/>
<evidence type="ECO:0000313" key="2">
    <source>
        <dbReference type="Proteomes" id="UP000240880"/>
    </source>
</evidence>
<sequence>MVLSMPFNEKNAWKSIRETWSELIKSVQRLPPHVDLLIHKSIVDEPWLFGFRKSLMAWKKGSLRNWRLALPNGRCIHVREYKDHFKIHWDIADPRKNPFKHLVYDTQRLFNTLKLSFFVSTAALFVYRPETIQAIMALFRAFVVP</sequence>
<comment type="caution">
    <text evidence="1">The sequence shown here is derived from an EMBL/GenBank/DDBJ whole genome shotgun (WGS) entry which is preliminary data.</text>
</comment>
<dbReference type="EMBL" id="NEXC01000005">
    <property type="protein sequence ID" value="PSN84244.1"/>
    <property type="molecule type" value="Genomic_DNA"/>
</dbReference>
<gene>
    <name evidence="1" type="ORF">B9Q01_01495</name>
</gene>
<protein>
    <submittedName>
        <fullName evidence="1">Uncharacterized protein</fullName>
    </submittedName>
</protein>
<organism evidence="1 2">
    <name type="scientific">Candidatus Marsarchaeota G1 archaeon OSP_D</name>
    <dbReference type="NCBI Taxonomy" id="1978155"/>
    <lineage>
        <taxon>Archaea</taxon>
        <taxon>Candidatus Marsarchaeota</taxon>
        <taxon>Candidatus Marsarchaeota group 1</taxon>
    </lineage>
</organism>
<dbReference type="Proteomes" id="UP000240880">
    <property type="component" value="Unassembled WGS sequence"/>
</dbReference>
<reference evidence="1 2" key="1">
    <citation type="submission" date="2017-04" db="EMBL/GenBank/DDBJ databases">
        <title>Novel microbial lineages endemic to geothermal iron-oxide mats fill important gaps in the evolutionary history of Archaea.</title>
        <authorList>
            <person name="Jay Z.J."/>
            <person name="Beam J.P."/>
            <person name="Dlakic M."/>
            <person name="Rusch D.B."/>
            <person name="Kozubal M.A."/>
            <person name="Inskeep W.P."/>
        </authorList>
    </citation>
    <scope>NUCLEOTIDE SEQUENCE [LARGE SCALE GENOMIC DNA]</scope>
    <source>
        <strain evidence="1">OSP_D</strain>
    </source>
</reference>
<accession>A0A2R6ACX3</accession>